<keyword evidence="1" id="KW-0812">Transmembrane</keyword>
<dbReference type="Gene3D" id="3.90.1720.10">
    <property type="entry name" value="endopeptidase domain like (from Nostoc punctiforme)"/>
    <property type="match status" value="1"/>
</dbReference>
<dbReference type="Proteomes" id="UP000195208">
    <property type="component" value="Unassembled WGS sequence"/>
</dbReference>
<keyword evidence="1" id="KW-0472">Membrane</keyword>
<dbReference type="RefSeq" id="WP_060552015.1">
    <property type="nucleotide sequence ID" value="NZ_CP009623.1"/>
</dbReference>
<sequence>MADKKAMAKKFLEKTPVGAKIKFVKVIIILMIVAFFILPVIVMFLVSPGSDKGENQNVGCSVSGGNVEASGIKKFNQHAQGGALEGKGKEIQKIAEKHKVPPNIFMAIIASESMWGRGENATRQKNPLSVMGTQSIYDSTFPTIEDGLNAGAKNLYELYISKGLDSPKKIGPKYAPIGADNDPNNMNARWIPTVESIMKDLGGSEAKTTCSSGAGKAMKFNGKLPKWSNDNPGDNNLYTAGQCTWYAFGIRQKMGKPVSTYWHDAHKWNDRAKAEGYKVDKKPEPGALFIAEQGAGGHDSYYGHVAVVIGVSDGGQSFKISEMNWKGSFMVNERTLKMTDGYSFIHDKE</sequence>
<organism evidence="3 4">
    <name type="scientific">Staphylococcus agnetis</name>
    <dbReference type="NCBI Taxonomy" id="985762"/>
    <lineage>
        <taxon>Bacteria</taxon>
        <taxon>Bacillati</taxon>
        <taxon>Bacillota</taxon>
        <taxon>Bacilli</taxon>
        <taxon>Bacillales</taxon>
        <taxon>Staphylococcaceae</taxon>
        <taxon>Staphylococcus</taxon>
    </lineage>
</organism>
<protein>
    <submittedName>
        <fullName evidence="3">Mannosyl-glycoprotein endo-beta-N-acetylglucosamidase</fullName>
    </submittedName>
</protein>
<evidence type="ECO:0000256" key="1">
    <source>
        <dbReference type="SAM" id="Phobius"/>
    </source>
</evidence>
<feature type="domain" description="Peptidase C51" evidence="2">
    <location>
        <begin position="218"/>
        <end position="346"/>
    </location>
</feature>
<evidence type="ECO:0000313" key="3">
    <source>
        <dbReference type="EMBL" id="OTW30370.1"/>
    </source>
</evidence>
<comment type="caution">
    <text evidence="3">The sequence shown here is derived from an EMBL/GenBank/DDBJ whole genome shotgun (WGS) entry which is preliminary data.</text>
</comment>
<keyword evidence="1" id="KW-1133">Transmembrane helix</keyword>
<evidence type="ECO:0000313" key="4">
    <source>
        <dbReference type="Proteomes" id="UP000195208"/>
    </source>
</evidence>
<dbReference type="EMBL" id="NEFX01000020">
    <property type="protein sequence ID" value="OTW30370.1"/>
    <property type="molecule type" value="Genomic_DNA"/>
</dbReference>
<gene>
    <name evidence="3" type="ORF">B9M88_10485</name>
</gene>
<dbReference type="PROSITE" id="PS50911">
    <property type="entry name" value="CHAP"/>
    <property type="match status" value="1"/>
</dbReference>
<proteinExistence type="predicted"/>
<dbReference type="Pfam" id="PF05257">
    <property type="entry name" value="CHAP"/>
    <property type="match status" value="1"/>
</dbReference>
<accession>A0ABX3Z0G0</accession>
<name>A0ABX3Z0G0_9STAP</name>
<keyword evidence="4" id="KW-1185">Reference proteome</keyword>
<dbReference type="InterPro" id="IPR038765">
    <property type="entry name" value="Papain-like_cys_pep_sf"/>
</dbReference>
<dbReference type="SUPFAM" id="SSF54001">
    <property type="entry name" value="Cysteine proteinases"/>
    <property type="match status" value="1"/>
</dbReference>
<feature type="transmembrane region" description="Helical" evidence="1">
    <location>
        <begin position="21"/>
        <end position="46"/>
    </location>
</feature>
<dbReference type="InterPro" id="IPR007921">
    <property type="entry name" value="CHAP_dom"/>
</dbReference>
<evidence type="ECO:0000259" key="2">
    <source>
        <dbReference type="PROSITE" id="PS50911"/>
    </source>
</evidence>
<reference evidence="3 4" key="1">
    <citation type="submission" date="2017-04" db="EMBL/GenBank/DDBJ databases">
        <title>Staphylococcus agnetis, a potential pathogen in the broiler production.</title>
        <authorList>
            <person name="Poulsen L."/>
        </authorList>
    </citation>
    <scope>NUCLEOTIDE SEQUENCE [LARGE SCALE GENOMIC DNA]</scope>
    <source>
        <strain evidence="3 4">723_310714_2_2_spleen</strain>
    </source>
</reference>